<dbReference type="AlphaFoldDB" id="A0A367FHV2"/>
<organism evidence="2 3">
    <name type="scientific">Sphaerisporangium album</name>
    <dbReference type="NCBI Taxonomy" id="509200"/>
    <lineage>
        <taxon>Bacteria</taxon>
        <taxon>Bacillati</taxon>
        <taxon>Actinomycetota</taxon>
        <taxon>Actinomycetes</taxon>
        <taxon>Streptosporangiales</taxon>
        <taxon>Streptosporangiaceae</taxon>
        <taxon>Sphaerisporangium</taxon>
    </lineage>
</organism>
<evidence type="ECO:0000313" key="2">
    <source>
        <dbReference type="EMBL" id="RCG29946.1"/>
    </source>
</evidence>
<dbReference type="Gene3D" id="3.40.50.1580">
    <property type="entry name" value="Nucleoside phosphorylase domain"/>
    <property type="match status" value="1"/>
</dbReference>
<dbReference type="GO" id="GO:0009116">
    <property type="term" value="P:nucleoside metabolic process"/>
    <property type="evidence" value="ECO:0007669"/>
    <property type="project" value="InterPro"/>
</dbReference>
<proteinExistence type="predicted"/>
<keyword evidence="3" id="KW-1185">Reference proteome</keyword>
<name>A0A367FHV2_9ACTN</name>
<reference evidence="2 3" key="1">
    <citation type="submission" date="2018-06" db="EMBL/GenBank/DDBJ databases">
        <title>Sphaerisporangium craniellae sp. nov., isolated from a marine sponge in the South China Sea.</title>
        <authorList>
            <person name="Li L."/>
        </authorList>
    </citation>
    <scope>NUCLEOTIDE SEQUENCE [LARGE SCALE GENOMIC DNA]</scope>
    <source>
        <strain evidence="2 3">CCTCC AA 208026</strain>
    </source>
</reference>
<accession>A0A367FHV2</accession>
<dbReference type="EMBL" id="QOIL01000009">
    <property type="protein sequence ID" value="RCG29946.1"/>
    <property type="molecule type" value="Genomic_DNA"/>
</dbReference>
<protein>
    <submittedName>
        <fullName evidence="2">1-hydroxy-2-methyl-2-butenyl 4-diphosphate reductase</fullName>
    </submittedName>
</protein>
<dbReference type="SUPFAM" id="SSF53167">
    <property type="entry name" value="Purine and uridine phosphorylases"/>
    <property type="match status" value="1"/>
</dbReference>
<evidence type="ECO:0000259" key="1">
    <source>
        <dbReference type="Pfam" id="PF01048"/>
    </source>
</evidence>
<evidence type="ECO:0000313" key="3">
    <source>
        <dbReference type="Proteomes" id="UP000253094"/>
    </source>
</evidence>
<sequence length="250" mass="26631">MGRGPRSVRWGPRWTRRGPRWWHGGDGGVVTRLLICAALGIETRALRRGLASVPDDARVIRTGAGPRRAARAARMLPPYDVIAVVGFGGAVDPSLRPGDVVVADEVRYGGHVYPCPTAPQLARELARDGLRTHIGPLLTCDHVVRQAERPRLADLGVLAVDMETGPLAEAARGRPPAAVRVIVDAPGTPLLGLAVVRAGLAARRVLGLVAPALACWASAVDPHRNTAPALRPSRAEHTIRFSPPEEVRLS</sequence>
<dbReference type="InterPro" id="IPR000845">
    <property type="entry name" value="Nucleoside_phosphorylase_d"/>
</dbReference>
<feature type="domain" description="Nucleoside phosphorylase" evidence="1">
    <location>
        <begin position="59"/>
        <end position="184"/>
    </location>
</feature>
<dbReference type="Pfam" id="PF01048">
    <property type="entry name" value="PNP_UDP_1"/>
    <property type="match status" value="1"/>
</dbReference>
<comment type="caution">
    <text evidence="2">The sequence shown here is derived from an EMBL/GenBank/DDBJ whole genome shotgun (WGS) entry which is preliminary data.</text>
</comment>
<dbReference type="InterPro" id="IPR035994">
    <property type="entry name" value="Nucleoside_phosphorylase_sf"/>
</dbReference>
<dbReference type="OrthoDB" id="3474880at2"/>
<gene>
    <name evidence="2" type="ORF">DQ384_17435</name>
</gene>
<dbReference type="GO" id="GO:0003824">
    <property type="term" value="F:catalytic activity"/>
    <property type="evidence" value="ECO:0007669"/>
    <property type="project" value="InterPro"/>
</dbReference>
<dbReference type="Proteomes" id="UP000253094">
    <property type="component" value="Unassembled WGS sequence"/>
</dbReference>